<evidence type="ECO:0000256" key="5">
    <source>
        <dbReference type="ARBA" id="ARBA00022768"/>
    </source>
</evidence>
<dbReference type="EMBL" id="MIGY01000003">
    <property type="protein sequence ID" value="PPU05833.1"/>
    <property type="molecule type" value="Genomic_DNA"/>
</dbReference>
<dbReference type="PROSITE" id="PS01127">
    <property type="entry name" value="EF_TS_2"/>
    <property type="match status" value="1"/>
</dbReference>
<keyword evidence="4 7" id="KW-0963">Cytoplasm</keyword>
<dbReference type="GO" id="GO:0003746">
    <property type="term" value="F:translation elongation factor activity"/>
    <property type="evidence" value="ECO:0007669"/>
    <property type="project" value="UniProtKB-UniRule"/>
</dbReference>
<proteinExistence type="inferred from homology"/>
<comment type="caution">
    <text evidence="10">The sequence shown here is derived from an EMBL/GenBank/DDBJ whole genome shotgun (WGS) entry which is preliminary data.</text>
</comment>
<evidence type="ECO:0000313" key="11">
    <source>
        <dbReference type="Proteomes" id="UP000239204"/>
    </source>
</evidence>
<name>A0A2S7A9I2_9XANT</name>
<keyword evidence="6 7" id="KW-0648">Protein biosynthesis</keyword>
<dbReference type="NCBIfam" id="TIGR00116">
    <property type="entry name" value="tsf"/>
    <property type="match status" value="1"/>
</dbReference>
<accession>A0A2S7A9I2</accession>
<dbReference type="InterPro" id="IPR036402">
    <property type="entry name" value="EF-Ts_dimer_sf"/>
</dbReference>
<dbReference type="PANTHER" id="PTHR11741">
    <property type="entry name" value="ELONGATION FACTOR TS"/>
    <property type="match status" value="1"/>
</dbReference>
<comment type="function">
    <text evidence="7 8">Associates with the EF-Tu.GDP complex and induces the exchange of GDP to GTP. It remains bound to the aminoacyl-tRNA.EF-Tu.GTP complex up to the GTP hydrolysis stage on the ribosome.</text>
</comment>
<evidence type="ECO:0000256" key="2">
    <source>
        <dbReference type="ARBA" id="ARBA00005532"/>
    </source>
</evidence>
<dbReference type="InterPro" id="IPR018101">
    <property type="entry name" value="Transl_elong_Ts_CS"/>
</dbReference>
<evidence type="ECO:0000313" key="10">
    <source>
        <dbReference type="EMBL" id="PPU05833.1"/>
    </source>
</evidence>
<dbReference type="SUPFAM" id="SSF54713">
    <property type="entry name" value="Elongation factor Ts (EF-Ts), dimerisation domain"/>
    <property type="match status" value="2"/>
</dbReference>
<evidence type="ECO:0000256" key="3">
    <source>
        <dbReference type="ARBA" id="ARBA00016956"/>
    </source>
</evidence>
<dbReference type="SUPFAM" id="SSF46934">
    <property type="entry name" value="UBA-like"/>
    <property type="match status" value="1"/>
</dbReference>
<evidence type="ECO:0000256" key="7">
    <source>
        <dbReference type="HAMAP-Rule" id="MF_00050"/>
    </source>
</evidence>
<dbReference type="FunFam" id="3.30.479.20:FF:000001">
    <property type="entry name" value="Elongation factor Ts"/>
    <property type="match status" value="1"/>
</dbReference>
<feature type="region of interest" description="Involved in Mg(2+) ion dislocation from EF-Tu" evidence="7">
    <location>
        <begin position="79"/>
        <end position="82"/>
    </location>
</feature>
<comment type="similarity">
    <text evidence="2 7 8">Belongs to the EF-Ts family.</text>
</comment>
<keyword evidence="5 7" id="KW-0251">Elongation factor</keyword>
<organism evidence="10 11">
    <name type="scientific">Xanthomonas arboricola</name>
    <dbReference type="NCBI Taxonomy" id="56448"/>
    <lineage>
        <taxon>Bacteria</taxon>
        <taxon>Pseudomonadati</taxon>
        <taxon>Pseudomonadota</taxon>
        <taxon>Gammaproteobacteria</taxon>
        <taxon>Lysobacterales</taxon>
        <taxon>Lysobacteraceae</taxon>
        <taxon>Xanthomonas</taxon>
    </lineage>
</organism>
<protein>
    <recommendedName>
        <fullName evidence="3 7">Elongation factor Ts</fullName>
        <shortName evidence="7">EF-Ts</shortName>
    </recommendedName>
</protein>
<reference evidence="10 11" key="1">
    <citation type="submission" date="2016-08" db="EMBL/GenBank/DDBJ databases">
        <title>Evolution of the type three secretion system and type three effector repertoires in Xanthomonas.</title>
        <authorList>
            <person name="Merda D."/>
            <person name="Briand M."/>
            <person name="Bosis E."/>
            <person name="Rousseau C."/>
            <person name="Portier P."/>
            <person name="Jacques M.-A."/>
            <person name="Fischer-Le Saux M."/>
        </authorList>
    </citation>
    <scope>NUCLEOTIDE SEQUENCE [LARGE SCALE GENOMIC DNA]</scope>
    <source>
        <strain evidence="10 11">CFBP 7645</strain>
    </source>
</reference>
<dbReference type="HAMAP" id="MF_00050">
    <property type="entry name" value="EF_Ts"/>
    <property type="match status" value="1"/>
</dbReference>
<dbReference type="InterPro" id="IPR009060">
    <property type="entry name" value="UBA-like_sf"/>
</dbReference>
<dbReference type="AlphaFoldDB" id="A0A2S7A9I2"/>
<dbReference type="FunFam" id="1.10.286.20:FF:000001">
    <property type="entry name" value="Elongation factor Ts"/>
    <property type="match status" value="1"/>
</dbReference>
<dbReference type="CDD" id="cd14275">
    <property type="entry name" value="UBA_EF-Ts"/>
    <property type="match status" value="1"/>
</dbReference>
<dbReference type="Gene3D" id="3.30.479.20">
    <property type="entry name" value="Elongation factor Ts, dimerisation domain"/>
    <property type="match status" value="2"/>
</dbReference>
<dbReference type="PANTHER" id="PTHR11741:SF0">
    <property type="entry name" value="ELONGATION FACTOR TS, MITOCHONDRIAL"/>
    <property type="match status" value="1"/>
</dbReference>
<dbReference type="Gene3D" id="1.10.286.20">
    <property type="match status" value="1"/>
</dbReference>
<dbReference type="InterPro" id="IPR014039">
    <property type="entry name" value="Transl_elong_EFTs/EF1B_dimer"/>
</dbReference>
<evidence type="ECO:0000256" key="9">
    <source>
        <dbReference type="RuleBase" id="RU000643"/>
    </source>
</evidence>
<dbReference type="RefSeq" id="WP_104538112.1">
    <property type="nucleotide sequence ID" value="NZ_MIGS01000012.1"/>
</dbReference>
<dbReference type="GO" id="GO:0005737">
    <property type="term" value="C:cytoplasm"/>
    <property type="evidence" value="ECO:0007669"/>
    <property type="project" value="UniProtKB-SubCell"/>
</dbReference>
<evidence type="ECO:0000256" key="8">
    <source>
        <dbReference type="RuleBase" id="RU000642"/>
    </source>
</evidence>
<evidence type="ECO:0000256" key="1">
    <source>
        <dbReference type="ARBA" id="ARBA00004496"/>
    </source>
</evidence>
<comment type="subcellular location">
    <subcellularLocation>
        <location evidence="1 7 9">Cytoplasm</location>
    </subcellularLocation>
</comment>
<dbReference type="Proteomes" id="UP000239204">
    <property type="component" value="Unassembled WGS sequence"/>
</dbReference>
<dbReference type="Gene3D" id="1.10.8.10">
    <property type="entry name" value="DNA helicase RuvA subunit, C-terminal domain"/>
    <property type="match status" value="1"/>
</dbReference>
<evidence type="ECO:0000256" key="4">
    <source>
        <dbReference type="ARBA" id="ARBA00022490"/>
    </source>
</evidence>
<dbReference type="FunFam" id="1.10.8.10:FF:000001">
    <property type="entry name" value="Elongation factor Ts"/>
    <property type="match status" value="1"/>
</dbReference>
<gene>
    <name evidence="7 10" type="primary">tsf</name>
    <name evidence="10" type="ORF">XarjCFBP7645_14585</name>
</gene>
<dbReference type="Pfam" id="PF00889">
    <property type="entry name" value="EF_TS"/>
    <property type="match status" value="1"/>
</dbReference>
<dbReference type="InterPro" id="IPR001816">
    <property type="entry name" value="Transl_elong_EFTs/EF1B"/>
</dbReference>
<sequence>MEITASLVKELRERTGAGMMECKKALVENAGDIDAAAEWLRKSGLAKADKKADRVAAEGRIATAQAGGKAVLVEVNSETDFVAKDENFLAFTETVATAALNSDAADAEALKSVKLDSGETIEERRAAVIAKVGENLQVRRLVRIDSANNVAAYVHGGRIGVLVELKGGDIELARGIAMHIAAMNPPHVKASDVPAEFVAKEKEIELAKMSEKDKAKPADILEKIISGKISKIVNEVTLYGQPYVLNTDQTVEQAVKAAGADVVGFQRLAVGEGIEKVVEDYAAEVMKQAGLA</sequence>
<dbReference type="PROSITE" id="PS01126">
    <property type="entry name" value="EF_TS_1"/>
    <property type="match status" value="1"/>
</dbReference>
<evidence type="ECO:0000256" key="6">
    <source>
        <dbReference type="ARBA" id="ARBA00022917"/>
    </source>
</evidence>